<dbReference type="PANTHER" id="PTHR30212:SF2">
    <property type="entry name" value="PROTEIN YIIM"/>
    <property type="match status" value="1"/>
</dbReference>
<dbReference type="GO" id="GO:0003824">
    <property type="term" value="F:catalytic activity"/>
    <property type="evidence" value="ECO:0007669"/>
    <property type="project" value="InterPro"/>
</dbReference>
<evidence type="ECO:0000259" key="1">
    <source>
        <dbReference type="Pfam" id="PF03473"/>
    </source>
</evidence>
<evidence type="ECO:0000259" key="2">
    <source>
        <dbReference type="Pfam" id="PF03475"/>
    </source>
</evidence>
<dbReference type="GO" id="GO:0030151">
    <property type="term" value="F:molybdenum ion binding"/>
    <property type="evidence" value="ECO:0007669"/>
    <property type="project" value="InterPro"/>
</dbReference>
<protein>
    <submittedName>
        <fullName evidence="3">Uncharacterized protein</fullName>
    </submittedName>
</protein>
<organism evidence="3 4">
    <name type="scientific">Candidatus Nitrospira nitrosa</name>
    <dbReference type="NCBI Taxonomy" id="1742972"/>
    <lineage>
        <taxon>Bacteria</taxon>
        <taxon>Pseudomonadati</taxon>
        <taxon>Nitrospirota</taxon>
        <taxon>Nitrospiria</taxon>
        <taxon>Nitrospirales</taxon>
        <taxon>Nitrospiraceae</taxon>
        <taxon>Nitrospira</taxon>
    </lineage>
</organism>
<dbReference type="InterPro" id="IPR052353">
    <property type="entry name" value="Benzoxazolinone_Detox_Enz"/>
</dbReference>
<dbReference type="InterPro" id="IPR011037">
    <property type="entry name" value="Pyrv_Knase-like_insert_dom_sf"/>
</dbReference>
<dbReference type="SUPFAM" id="SSF50800">
    <property type="entry name" value="PK beta-barrel domain-like"/>
    <property type="match status" value="1"/>
</dbReference>
<evidence type="ECO:0000313" key="4">
    <source>
        <dbReference type="Proteomes" id="UP000199032"/>
    </source>
</evidence>
<feature type="domain" description="MOSC" evidence="1">
    <location>
        <begin position="75"/>
        <end position="183"/>
    </location>
</feature>
<dbReference type="Pfam" id="PF03473">
    <property type="entry name" value="MOSC"/>
    <property type="match status" value="1"/>
</dbReference>
<dbReference type="EMBL" id="CZQA01000001">
    <property type="protein sequence ID" value="CUS31378.1"/>
    <property type="molecule type" value="Genomic_DNA"/>
</dbReference>
<keyword evidence="4" id="KW-1185">Reference proteome</keyword>
<dbReference type="PANTHER" id="PTHR30212">
    <property type="entry name" value="PROTEIN YIIM"/>
    <property type="match status" value="1"/>
</dbReference>
<gene>
    <name evidence="3" type="ORF">COMA1_10081</name>
</gene>
<feature type="domain" description="YiiM-like triple helical" evidence="2">
    <location>
        <begin position="194"/>
        <end position="233"/>
    </location>
</feature>
<accession>A0A0S4L8C6</accession>
<dbReference type="GO" id="GO:0030170">
    <property type="term" value="F:pyridoxal phosphate binding"/>
    <property type="evidence" value="ECO:0007669"/>
    <property type="project" value="InterPro"/>
</dbReference>
<name>A0A0S4L8C6_9BACT</name>
<sequence>MKDAPSEVPVVNTDLSARVISLQVGLPQRMTSAGFSDQSGSHQEWTTGFFKKSTDQSIWLGTLNLTGDGQADLINHGGQDKAVNVYPHEHYSYWGQTLGLTNLPMGGFGENFTIQGLLEQQVCIGDIFQLGEVIVQISQPRQPCWKLARYWRIKDLAVQVQETGRTGWYFRVLKEGPVQAGKNLVLQERPYPRWTVSTANQVMHHLVKDRQAAQNLADCEALSPRWRDKLRQRALTGAPENTAPRLTGPEK</sequence>
<dbReference type="AlphaFoldDB" id="A0A0S4L8C6"/>
<dbReference type="Proteomes" id="UP000199032">
    <property type="component" value="Unassembled WGS sequence"/>
</dbReference>
<dbReference type="Gene3D" id="2.40.33.20">
    <property type="entry name" value="PK beta-barrel domain-like"/>
    <property type="match status" value="1"/>
</dbReference>
<proteinExistence type="predicted"/>
<evidence type="ECO:0000313" key="3">
    <source>
        <dbReference type="EMBL" id="CUS31378.1"/>
    </source>
</evidence>
<dbReference type="STRING" id="1742972.COMA1_10081"/>
<dbReference type="InterPro" id="IPR005163">
    <property type="entry name" value="Tri_helical_YiiM-like"/>
</dbReference>
<reference evidence="3 4" key="1">
    <citation type="submission" date="2015-10" db="EMBL/GenBank/DDBJ databases">
        <authorList>
            <person name="Gilbert D.G."/>
        </authorList>
    </citation>
    <scope>NUCLEOTIDE SEQUENCE [LARGE SCALE GENOMIC DNA]</scope>
    <source>
        <strain evidence="3">COMA1</strain>
    </source>
</reference>
<dbReference type="Pfam" id="PF03475">
    <property type="entry name" value="YiiM_3-alpha"/>
    <property type="match status" value="1"/>
</dbReference>
<dbReference type="InterPro" id="IPR005302">
    <property type="entry name" value="MoCF_Sase_C"/>
</dbReference>